<protein>
    <recommendedName>
        <fullName evidence="11">Flavin-containing monooxygenase</fullName>
        <ecNumber evidence="11">1.-.-.-</ecNumber>
    </recommendedName>
</protein>
<dbReference type="GO" id="GO:0009851">
    <property type="term" value="P:auxin biosynthetic process"/>
    <property type="evidence" value="ECO:0007669"/>
    <property type="project" value="UniProtKB-KW"/>
</dbReference>
<accession>A0AAW1MAA6</accession>
<dbReference type="InterPro" id="IPR020946">
    <property type="entry name" value="Flavin_mOase-like"/>
</dbReference>
<comment type="pathway">
    <text evidence="2">Plant hormone metabolism; auxin biosynthesis.</text>
</comment>
<keyword evidence="8 11" id="KW-0503">Monooxygenase</keyword>
<dbReference type="PANTHER" id="PTHR43539:SF78">
    <property type="entry name" value="FLAVIN-CONTAINING MONOOXYGENASE"/>
    <property type="match status" value="1"/>
</dbReference>
<organism evidence="12 13">
    <name type="scientific">Saponaria officinalis</name>
    <name type="common">Common soapwort</name>
    <name type="synonym">Lychnis saponaria</name>
    <dbReference type="NCBI Taxonomy" id="3572"/>
    <lineage>
        <taxon>Eukaryota</taxon>
        <taxon>Viridiplantae</taxon>
        <taxon>Streptophyta</taxon>
        <taxon>Embryophyta</taxon>
        <taxon>Tracheophyta</taxon>
        <taxon>Spermatophyta</taxon>
        <taxon>Magnoliopsida</taxon>
        <taxon>eudicotyledons</taxon>
        <taxon>Gunneridae</taxon>
        <taxon>Pentapetalae</taxon>
        <taxon>Caryophyllales</taxon>
        <taxon>Caryophyllaceae</taxon>
        <taxon>Caryophylleae</taxon>
        <taxon>Saponaria</taxon>
    </lineage>
</organism>
<dbReference type="Gene3D" id="3.50.50.60">
    <property type="entry name" value="FAD/NAD(P)-binding domain"/>
    <property type="match status" value="1"/>
</dbReference>
<evidence type="ECO:0000256" key="7">
    <source>
        <dbReference type="ARBA" id="ARBA00023002"/>
    </source>
</evidence>
<dbReference type="InterPro" id="IPR050982">
    <property type="entry name" value="Auxin_biosynth/cation_transpt"/>
</dbReference>
<dbReference type="GO" id="GO:0050660">
    <property type="term" value="F:flavin adenine dinucleotide binding"/>
    <property type="evidence" value="ECO:0007669"/>
    <property type="project" value="InterPro"/>
</dbReference>
<evidence type="ECO:0000256" key="4">
    <source>
        <dbReference type="ARBA" id="ARBA00022630"/>
    </source>
</evidence>
<dbReference type="PRINTS" id="PR00469">
    <property type="entry name" value="PNDRDTASEII"/>
</dbReference>
<keyword evidence="4 11" id="KW-0285">Flavoprotein</keyword>
<dbReference type="FunFam" id="3.50.50.60:FF:000100">
    <property type="entry name" value="Flavin-containing monooxygenase"/>
    <property type="match status" value="1"/>
</dbReference>
<evidence type="ECO:0000256" key="9">
    <source>
        <dbReference type="ARBA" id="ARBA00023070"/>
    </source>
</evidence>
<comment type="similarity">
    <text evidence="3 11">Belongs to the FMO family.</text>
</comment>
<evidence type="ECO:0000313" key="13">
    <source>
        <dbReference type="Proteomes" id="UP001443914"/>
    </source>
</evidence>
<name>A0AAW1MAA6_SAPOF</name>
<dbReference type="PANTHER" id="PTHR43539">
    <property type="entry name" value="FLAVIN-BINDING MONOOXYGENASE-LIKE PROTEIN (AFU_ORTHOLOGUE AFUA_4G09220)"/>
    <property type="match status" value="1"/>
</dbReference>
<keyword evidence="5 11" id="KW-0274">FAD</keyword>
<dbReference type="Pfam" id="PF00743">
    <property type="entry name" value="FMO-like"/>
    <property type="match status" value="1"/>
</dbReference>
<sequence>MSCCKEEKEGKKSQKLIYFEGPIIVGAGPSGLATSACLKKQGISSLIIERSNCIASLWQQRTYDRLKLHLPNKFCQLPLMGFPKNFPKYPSKQQFIAYMENYASHFGINPLFNKEVKKAEFDEVLGGWRVTTVGICPMSITVNSEVEYFSKWLIVATGENAEPLIPEIQGIEKFSGKLVHTSLFKSGVEFCNQKVLVVGCGNSGMEVCLDLCAHLAFPHMVVRNSVHVLPREMFGFSTFGVAMALSKWFSLRLVDKFLLLVANLTLGDADRLGLRRPKTGPMELKNVAGKTPVLDMGAFSLIKSGKIKVMEGVREITKNGAKFVDGQEKDFDSIILATGYKSNVPFWLKDCEFFSIDGMPKIPFPNGWKGGKGLYTVGFTKRGLLGTSSDAVNVARDIANEWRRTMQNTNNDQK</sequence>
<evidence type="ECO:0000256" key="1">
    <source>
        <dbReference type="ARBA" id="ARBA00001974"/>
    </source>
</evidence>
<evidence type="ECO:0000256" key="2">
    <source>
        <dbReference type="ARBA" id="ARBA00004814"/>
    </source>
</evidence>
<proteinExistence type="inferred from homology"/>
<dbReference type="GO" id="GO:0050661">
    <property type="term" value="F:NADP binding"/>
    <property type="evidence" value="ECO:0007669"/>
    <property type="project" value="InterPro"/>
</dbReference>
<keyword evidence="13" id="KW-1185">Reference proteome</keyword>
<evidence type="ECO:0000256" key="3">
    <source>
        <dbReference type="ARBA" id="ARBA00009183"/>
    </source>
</evidence>
<dbReference type="SUPFAM" id="SSF51905">
    <property type="entry name" value="FAD/NAD(P)-binding domain"/>
    <property type="match status" value="2"/>
</dbReference>
<dbReference type="GO" id="GO:0103075">
    <property type="term" value="F:indole-3-pyruvate monooxygenase activity"/>
    <property type="evidence" value="ECO:0007669"/>
    <property type="project" value="UniProtKB-EC"/>
</dbReference>
<dbReference type="InterPro" id="IPR036188">
    <property type="entry name" value="FAD/NAD-bd_sf"/>
</dbReference>
<evidence type="ECO:0000256" key="5">
    <source>
        <dbReference type="ARBA" id="ARBA00022827"/>
    </source>
</evidence>
<dbReference type="EC" id="1.-.-.-" evidence="11"/>
<evidence type="ECO:0000256" key="6">
    <source>
        <dbReference type="ARBA" id="ARBA00022857"/>
    </source>
</evidence>
<dbReference type="Proteomes" id="UP001443914">
    <property type="component" value="Unassembled WGS sequence"/>
</dbReference>
<evidence type="ECO:0000313" key="12">
    <source>
        <dbReference type="EMBL" id="KAK9741777.1"/>
    </source>
</evidence>
<gene>
    <name evidence="12" type="ORF">RND81_03G127300</name>
</gene>
<dbReference type="GO" id="GO:0004499">
    <property type="term" value="F:N,N-dimethylaniline monooxygenase activity"/>
    <property type="evidence" value="ECO:0007669"/>
    <property type="project" value="InterPro"/>
</dbReference>
<reference evidence="12" key="1">
    <citation type="submission" date="2024-03" db="EMBL/GenBank/DDBJ databases">
        <title>WGS assembly of Saponaria officinalis var. Norfolk2.</title>
        <authorList>
            <person name="Jenkins J."/>
            <person name="Shu S."/>
            <person name="Grimwood J."/>
            <person name="Barry K."/>
            <person name="Goodstein D."/>
            <person name="Schmutz J."/>
            <person name="Leebens-Mack J."/>
            <person name="Osbourn A."/>
        </authorList>
    </citation>
    <scope>NUCLEOTIDE SEQUENCE [LARGE SCALE GENOMIC DNA]</scope>
    <source>
        <strain evidence="12">JIC</strain>
    </source>
</reference>
<keyword evidence="6" id="KW-0521">NADP</keyword>
<dbReference type="EMBL" id="JBDFQZ010000003">
    <property type="protein sequence ID" value="KAK9741777.1"/>
    <property type="molecule type" value="Genomic_DNA"/>
</dbReference>
<evidence type="ECO:0000256" key="11">
    <source>
        <dbReference type="RuleBase" id="RU361177"/>
    </source>
</evidence>
<comment type="caution">
    <text evidence="12">The sequence shown here is derived from an EMBL/GenBank/DDBJ whole genome shotgun (WGS) entry which is preliminary data.</text>
</comment>
<comment type="cofactor">
    <cofactor evidence="1 11">
        <name>FAD</name>
        <dbReference type="ChEBI" id="CHEBI:57692"/>
    </cofactor>
</comment>
<evidence type="ECO:0000256" key="8">
    <source>
        <dbReference type="ARBA" id="ARBA00023033"/>
    </source>
</evidence>
<keyword evidence="7 11" id="KW-0560">Oxidoreductase</keyword>
<keyword evidence="9" id="KW-0073">Auxin biosynthesis</keyword>
<evidence type="ECO:0000256" key="10">
    <source>
        <dbReference type="ARBA" id="ARBA00047707"/>
    </source>
</evidence>
<dbReference type="AlphaFoldDB" id="A0AAW1MAA6"/>
<comment type="catalytic activity">
    <reaction evidence="10">
        <text>indole-3-pyruvate + NADPH + O2 + H(+) = (indol-3-yl)acetate + CO2 + NADP(+) + H2O</text>
        <dbReference type="Rhea" id="RHEA:34331"/>
        <dbReference type="ChEBI" id="CHEBI:15377"/>
        <dbReference type="ChEBI" id="CHEBI:15378"/>
        <dbReference type="ChEBI" id="CHEBI:15379"/>
        <dbReference type="ChEBI" id="CHEBI:16526"/>
        <dbReference type="ChEBI" id="CHEBI:17640"/>
        <dbReference type="ChEBI" id="CHEBI:30854"/>
        <dbReference type="ChEBI" id="CHEBI:57783"/>
        <dbReference type="ChEBI" id="CHEBI:58349"/>
        <dbReference type="EC" id="1.14.13.168"/>
    </reaction>
</comment>
<dbReference type="PRINTS" id="PR00368">
    <property type="entry name" value="FADPNR"/>
</dbReference>